<name>W9DR45_METTI</name>
<keyword evidence="1" id="KW-0472">Membrane</keyword>
<dbReference type="OrthoDB" id="125100at2157"/>
<dbReference type="AlphaFoldDB" id="W9DR45"/>
<keyword evidence="1" id="KW-1133">Transmembrane helix</keyword>
<dbReference type="Proteomes" id="UP000019483">
    <property type="component" value="Unassembled WGS sequence"/>
</dbReference>
<keyword evidence="1" id="KW-0812">Transmembrane</keyword>
<organism evidence="2 3">
    <name type="scientific">Methanolobus tindarius DSM 2278</name>
    <dbReference type="NCBI Taxonomy" id="1090322"/>
    <lineage>
        <taxon>Archaea</taxon>
        <taxon>Methanobacteriati</taxon>
        <taxon>Methanobacteriota</taxon>
        <taxon>Stenosarchaea group</taxon>
        <taxon>Methanomicrobia</taxon>
        <taxon>Methanosarcinales</taxon>
        <taxon>Methanosarcinaceae</taxon>
        <taxon>Methanolobus</taxon>
    </lineage>
</organism>
<dbReference type="EMBL" id="AZAJ01000001">
    <property type="protein sequence ID" value="ETA69164.1"/>
    <property type="molecule type" value="Genomic_DNA"/>
</dbReference>
<sequence>MNQEKKSYMKNRQRNIAILKRNRSLLKVTIVILAAGLSLSYLDRTNIGEPLIWLGVIIFVYAFFTGMIARLQLKSEK</sequence>
<feature type="transmembrane region" description="Helical" evidence="1">
    <location>
        <begin position="51"/>
        <end position="71"/>
    </location>
</feature>
<dbReference type="RefSeq" id="WP_023846296.1">
    <property type="nucleotide sequence ID" value="NZ_AZAJ01000001.1"/>
</dbReference>
<evidence type="ECO:0000256" key="1">
    <source>
        <dbReference type="SAM" id="Phobius"/>
    </source>
</evidence>
<evidence type="ECO:0000313" key="2">
    <source>
        <dbReference type="EMBL" id="ETA69164.1"/>
    </source>
</evidence>
<keyword evidence="3" id="KW-1185">Reference proteome</keyword>
<proteinExistence type="predicted"/>
<comment type="caution">
    <text evidence="2">The sequence shown here is derived from an EMBL/GenBank/DDBJ whole genome shotgun (WGS) entry which is preliminary data.</text>
</comment>
<protein>
    <submittedName>
        <fullName evidence="2">Uncharacterized protein</fullName>
    </submittedName>
</protein>
<gene>
    <name evidence="2" type="ORF">MettiDRAFT_2658</name>
</gene>
<reference evidence="2 3" key="1">
    <citation type="submission" date="2013-08" db="EMBL/GenBank/DDBJ databases">
        <authorList>
            <consortium name="DOE Joint Genome Institute"/>
            <person name="Eisen J."/>
            <person name="Huntemann M."/>
            <person name="Han J."/>
            <person name="Chen A."/>
            <person name="Kyrpides N."/>
            <person name="Mavromatis K."/>
            <person name="Markowitz V."/>
            <person name="Palaniappan K."/>
            <person name="Ivanova N."/>
            <person name="Schaumberg A."/>
            <person name="Pati A."/>
            <person name="Liolios K."/>
            <person name="Nordberg H.P."/>
            <person name="Cantor M.N."/>
            <person name="Hua S.X."/>
            <person name="Woyke T."/>
        </authorList>
    </citation>
    <scope>NUCLEOTIDE SEQUENCE [LARGE SCALE GENOMIC DNA]</scope>
    <source>
        <strain evidence="2 3">DSM 2278</strain>
    </source>
</reference>
<accession>W9DR45</accession>
<feature type="transmembrane region" description="Helical" evidence="1">
    <location>
        <begin position="21"/>
        <end position="39"/>
    </location>
</feature>
<evidence type="ECO:0000313" key="3">
    <source>
        <dbReference type="Proteomes" id="UP000019483"/>
    </source>
</evidence>
<dbReference type="GeneID" id="96961115"/>